<dbReference type="GO" id="GO:0006952">
    <property type="term" value="P:defense response"/>
    <property type="evidence" value="ECO:0007669"/>
    <property type="project" value="InterPro"/>
</dbReference>
<evidence type="ECO:0000313" key="4">
    <source>
        <dbReference type="Proteomes" id="UP001370490"/>
    </source>
</evidence>
<feature type="domain" description="C2" evidence="2">
    <location>
        <begin position="1"/>
        <end position="109"/>
    </location>
</feature>
<sequence length="285" mass="31049">MGKIRIEVCIISARGLRHASSLWKPQWFAVGWIDPNAKYCTKIDAPGNAIPVWKTKFSTLVENSDGFEDLALNVEVHSREPIFLREKLHGKACVTLKEFLAKSSENGKEDVGSFQLRKGNSSKPQGFVDISIKILEEQEITSAFSDYKNGITMPTYTRPQPQPQPSNPNHMPFFPTTNQFNPSTSMQLHPSYPTTSGIGPSHPPPGTPPPPPPPSNVGYAPTILPRAGQLPETYINLPSSGVPQGQRERNISGFTMGLGAGALTAGAMIFGDDFMSGFELPTTDI</sequence>
<dbReference type="InterPro" id="IPR000008">
    <property type="entry name" value="C2_dom"/>
</dbReference>
<dbReference type="AlphaFoldDB" id="A0AAN8ZKZ9"/>
<dbReference type="Pfam" id="PF00168">
    <property type="entry name" value="C2"/>
    <property type="match status" value="1"/>
</dbReference>
<organism evidence="3 4">
    <name type="scientific">Dillenia turbinata</name>
    <dbReference type="NCBI Taxonomy" id="194707"/>
    <lineage>
        <taxon>Eukaryota</taxon>
        <taxon>Viridiplantae</taxon>
        <taxon>Streptophyta</taxon>
        <taxon>Embryophyta</taxon>
        <taxon>Tracheophyta</taxon>
        <taxon>Spermatophyta</taxon>
        <taxon>Magnoliopsida</taxon>
        <taxon>eudicotyledons</taxon>
        <taxon>Gunneridae</taxon>
        <taxon>Pentapetalae</taxon>
        <taxon>Dilleniales</taxon>
        <taxon>Dilleniaceae</taxon>
        <taxon>Dillenia</taxon>
    </lineage>
</organism>
<dbReference type="PROSITE" id="PS50004">
    <property type="entry name" value="C2"/>
    <property type="match status" value="1"/>
</dbReference>
<dbReference type="Proteomes" id="UP001370490">
    <property type="component" value="Unassembled WGS sequence"/>
</dbReference>
<evidence type="ECO:0000256" key="1">
    <source>
        <dbReference type="SAM" id="MobiDB-lite"/>
    </source>
</evidence>
<comment type="caution">
    <text evidence="3">The sequence shown here is derived from an EMBL/GenBank/DDBJ whole genome shotgun (WGS) entry which is preliminary data.</text>
</comment>
<dbReference type="SUPFAM" id="SSF49562">
    <property type="entry name" value="C2 domain (Calcium/lipid-binding domain, CaLB)"/>
    <property type="match status" value="1"/>
</dbReference>
<dbReference type="EMBL" id="JBAMMX010000004">
    <property type="protein sequence ID" value="KAK6941671.1"/>
    <property type="molecule type" value="Genomic_DNA"/>
</dbReference>
<dbReference type="InterPro" id="IPR044750">
    <property type="entry name" value="C2_SRC2/BAP"/>
</dbReference>
<feature type="compositionally biased region" description="Polar residues" evidence="1">
    <location>
        <begin position="175"/>
        <end position="188"/>
    </location>
</feature>
<gene>
    <name evidence="3" type="ORF">RJ641_027048</name>
</gene>
<dbReference type="PANTHER" id="PTHR32246:SF15">
    <property type="entry name" value="CALCIUM-DEPENDENT LIPID-BINDING (CALB DOMAIN) FAMILY PROTEIN"/>
    <property type="match status" value="1"/>
</dbReference>
<keyword evidence="4" id="KW-1185">Reference proteome</keyword>
<dbReference type="PANTHER" id="PTHR32246">
    <property type="entry name" value="INGRESSION PROTEIN FIC1"/>
    <property type="match status" value="1"/>
</dbReference>
<feature type="compositionally biased region" description="Pro residues" evidence="1">
    <location>
        <begin position="201"/>
        <end position="215"/>
    </location>
</feature>
<dbReference type="InterPro" id="IPR035892">
    <property type="entry name" value="C2_domain_sf"/>
</dbReference>
<accession>A0AAN8ZKZ9</accession>
<evidence type="ECO:0000259" key="2">
    <source>
        <dbReference type="PROSITE" id="PS50004"/>
    </source>
</evidence>
<dbReference type="CDD" id="cd04051">
    <property type="entry name" value="C2_SRC2_like"/>
    <property type="match status" value="1"/>
</dbReference>
<proteinExistence type="predicted"/>
<reference evidence="3 4" key="1">
    <citation type="submission" date="2023-12" db="EMBL/GenBank/DDBJ databases">
        <title>A high-quality genome assembly for Dillenia turbinata (Dilleniales).</title>
        <authorList>
            <person name="Chanderbali A."/>
        </authorList>
    </citation>
    <scope>NUCLEOTIDE SEQUENCE [LARGE SCALE GENOMIC DNA]</scope>
    <source>
        <strain evidence="3">LSX21</strain>
        <tissue evidence="3">Leaf</tissue>
    </source>
</reference>
<protein>
    <submittedName>
        <fullName evidence="3">C2 domain</fullName>
    </submittedName>
</protein>
<feature type="region of interest" description="Disordered" evidence="1">
    <location>
        <begin position="154"/>
        <end position="220"/>
    </location>
</feature>
<dbReference type="Gene3D" id="2.60.40.150">
    <property type="entry name" value="C2 domain"/>
    <property type="match status" value="1"/>
</dbReference>
<name>A0AAN8ZKZ9_9MAGN</name>
<evidence type="ECO:0000313" key="3">
    <source>
        <dbReference type="EMBL" id="KAK6941671.1"/>
    </source>
</evidence>